<dbReference type="EMBL" id="ML978067">
    <property type="protein sequence ID" value="KAF2018768.1"/>
    <property type="molecule type" value="Genomic_DNA"/>
</dbReference>
<organism evidence="2 3">
    <name type="scientific">Aaosphaeria arxii CBS 175.79</name>
    <dbReference type="NCBI Taxonomy" id="1450172"/>
    <lineage>
        <taxon>Eukaryota</taxon>
        <taxon>Fungi</taxon>
        <taxon>Dikarya</taxon>
        <taxon>Ascomycota</taxon>
        <taxon>Pezizomycotina</taxon>
        <taxon>Dothideomycetes</taxon>
        <taxon>Pleosporomycetidae</taxon>
        <taxon>Pleosporales</taxon>
        <taxon>Pleosporales incertae sedis</taxon>
        <taxon>Aaosphaeria</taxon>
    </lineage>
</organism>
<feature type="compositionally biased region" description="Polar residues" evidence="1">
    <location>
        <begin position="32"/>
        <end position="41"/>
    </location>
</feature>
<evidence type="ECO:0000313" key="3">
    <source>
        <dbReference type="Proteomes" id="UP000799778"/>
    </source>
</evidence>
<proteinExistence type="predicted"/>
<dbReference type="OrthoDB" id="5377039at2759"/>
<keyword evidence="3" id="KW-1185">Reference proteome</keyword>
<evidence type="ECO:0000256" key="1">
    <source>
        <dbReference type="SAM" id="MobiDB-lite"/>
    </source>
</evidence>
<dbReference type="RefSeq" id="XP_033387107.1">
    <property type="nucleotide sequence ID" value="XM_033530820.1"/>
</dbReference>
<dbReference type="GeneID" id="54288217"/>
<dbReference type="Proteomes" id="UP000799778">
    <property type="component" value="Unassembled WGS sequence"/>
</dbReference>
<evidence type="ECO:0000313" key="2">
    <source>
        <dbReference type="EMBL" id="KAF2018768.1"/>
    </source>
</evidence>
<gene>
    <name evidence="2" type="ORF">BU24DRAFT_447401</name>
</gene>
<sequence>MSDIDGDSTMHSSPELEAIEDDDNMFPDEQDGPSTPRNTASALAGRDSELSPPDSQGPANLPLEGNLPAAFSATPSNLNANGKRVHSSAAPSATGDQVHIDPDTGYQWVKQEDQPGWDWKNSRAREEELRALDTILDKGGMIKTRYGDPLDASIPARRR</sequence>
<feature type="region of interest" description="Disordered" evidence="1">
    <location>
        <begin position="1"/>
        <end position="103"/>
    </location>
</feature>
<reference evidence="2" key="1">
    <citation type="journal article" date="2020" name="Stud. Mycol.">
        <title>101 Dothideomycetes genomes: a test case for predicting lifestyles and emergence of pathogens.</title>
        <authorList>
            <person name="Haridas S."/>
            <person name="Albert R."/>
            <person name="Binder M."/>
            <person name="Bloem J."/>
            <person name="Labutti K."/>
            <person name="Salamov A."/>
            <person name="Andreopoulos B."/>
            <person name="Baker S."/>
            <person name="Barry K."/>
            <person name="Bills G."/>
            <person name="Bluhm B."/>
            <person name="Cannon C."/>
            <person name="Castanera R."/>
            <person name="Culley D."/>
            <person name="Daum C."/>
            <person name="Ezra D."/>
            <person name="Gonzalez J."/>
            <person name="Henrissat B."/>
            <person name="Kuo A."/>
            <person name="Liang C."/>
            <person name="Lipzen A."/>
            <person name="Lutzoni F."/>
            <person name="Magnuson J."/>
            <person name="Mondo S."/>
            <person name="Nolan M."/>
            <person name="Ohm R."/>
            <person name="Pangilinan J."/>
            <person name="Park H.-J."/>
            <person name="Ramirez L."/>
            <person name="Alfaro M."/>
            <person name="Sun H."/>
            <person name="Tritt A."/>
            <person name="Yoshinaga Y."/>
            <person name="Zwiers L.-H."/>
            <person name="Turgeon B."/>
            <person name="Goodwin S."/>
            <person name="Spatafora J."/>
            <person name="Crous P."/>
            <person name="Grigoriev I."/>
        </authorList>
    </citation>
    <scope>NUCLEOTIDE SEQUENCE</scope>
    <source>
        <strain evidence="2">CBS 175.79</strain>
    </source>
</reference>
<dbReference type="AlphaFoldDB" id="A0A6A5XZP2"/>
<feature type="compositionally biased region" description="Acidic residues" evidence="1">
    <location>
        <begin position="17"/>
        <end position="31"/>
    </location>
</feature>
<protein>
    <submittedName>
        <fullName evidence="2">Uncharacterized protein</fullName>
    </submittedName>
</protein>
<accession>A0A6A5XZP2</accession>
<name>A0A6A5XZP2_9PLEO</name>